<keyword evidence="4" id="KW-1185">Reference proteome</keyword>
<dbReference type="Gene3D" id="3.30.479.30">
    <property type="entry name" value="Band 7 domain"/>
    <property type="match status" value="1"/>
</dbReference>
<reference evidence="3 4" key="1">
    <citation type="journal article" date="2016" name="Mol. Biol. Evol.">
        <title>Comparative Genomics of Early-Diverging Mushroom-Forming Fungi Provides Insights into the Origins of Lignocellulose Decay Capabilities.</title>
        <authorList>
            <person name="Nagy L.G."/>
            <person name="Riley R."/>
            <person name="Tritt A."/>
            <person name="Adam C."/>
            <person name="Daum C."/>
            <person name="Floudas D."/>
            <person name="Sun H."/>
            <person name="Yadav J.S."/>
            <person name="Pangilinan J."/>
            <person name="Larsson K.H."/>
            <person name="Matsuura K."/>
            <person name="Barry K."/>
            <person name="Labutti K."/>
            <person name="Kuo R."/>
            <person name="Ohm R.A."/>
            <person name="Bhattacharya S.S."/>
            <person name="Shirouzu T."/>
            <person name="Yoshinaga Y."/>
            <person name="Martin F.M."/>
            <person name="Grigoriev I.V."/>
            <person name="Hibbett D.S."/>
        </authorList>
    </citation>
    <scope>NUCLEOTIDE SEQUENCE [LARGE SCALE GENOMIC DNA]</scope>
    <source>
        <strain evidence="3 4">CBS 109695</strain>
    </source>
</reference>
<evidence type="ECO:0000313" key="3">
    <source>
        <dbReference type="EMBL" id="KZP24841.1"/>
    </source>
</evidence>
<dbReference type="AlphaFoldDB" id="A0A166NBK5"/>
<dbReference type="EMBL" id="KV417524">
    <property type="protein sequence ID" value="KZP24841.1"/>
    <property type="molecule type" value="Genomic_DNA"/>
</dbReference>
<dbReference type="Proteomes" id="UP000076532">
    <property type="component" value="Unassembled WGS sequence"/>
</dbReference>
<evidence type="ECO:0000259" key="2">
    <source>
        <dbReference type="Pfam" id="PF01145"/>
    </source>
</evidence>
<evidence type="ECO:0000313" key="4">
    <source>
        <dbReference type="Proteomes" id="UP000076532"/>
    </source>
</evidence>
<dbReference type="Pfam" id="PF01145">
    <property type="entry name" value="Band_7"/>
    <property type="match status" value="1"/>
</dbReference>
<dbReference type="SUPFAM" id="SSF117892">
    <property type="entry name" value="Band 7/SPFH domain"/>
    <property type="match status" value="1"/>
</dbReference>
<dbReference type="PANTHER" id="PTHR42911">
    <property type="entry name" value="MODULATOR OF FTSH PROTEASE HFLC"/>
    <property type="match status" value="1"/>
</dbReference>
<evidence type="ECO:0000256" key="1">
    <source>
        <dbReference type="SAM" id="MobiDB-lite"/>
    </source>
</evidence>
<dbReference type="InterPro" id="IPR036013">
    <property type="entry name" value="Band_7/SPFH_dom_sf"/>
</dbReference>
<dbReference type="OrthoDB" id="6738456at2759"/>
<accession>A0A166NBK5</accession>
<name>A0A166NBK5_9AGAM</name>
<protein>
    <recommendedName>
        <fullName evidence="2">Band 7 domain-containing protein</fullName>
    </recommendedName>
</protein>
<feature type="compositionally biased region" description="Polar residues" evidence="1">
    <location>
        <begin position="1"/>
        <end position="15"/>
    </location>
</feature>
<organism evidence="3 4">
    <name type="scientific">Athelia psychrophila</name>
    <dbReference type="NCBI Taxonomy" id="1759441"/>
    <lineage>
        <taxon>Eukaryota</taxon>
        <taxon>Fungi</taxon>
        <taxon>Dikarya</taxon>
        <taxon>Basidiomycota</taxon>
        <taxon>Agaricomycotina</taxon>
        <taxon>Agaricomycetes</taxon>
        <taxon>Agaricomycetidae</taxon>
        <taxon>Atheliales</taxon>
        <taxon>Atheliaceae</taxon>
        <taxon>Athelia</taxon>
    </lineage>
</organism>
<sequence length="569" mass="61924">MVIMDSSTTADNTTVVAGPSSESEGKQRGRGRSASHSDTTTHRDVPPAKNQTIPNDFVRAADYSLEERPFFVIIGHDGLIGALQKLDKQLVESGRNKILSNKKPVSWIGKEVAPGRFGIINHGGLPKILTKPGRYPGAPLRNWWARSFAGTRGLSDAIVEYQGLTVVQVSQNQAAVISDPQNRIFVVKNSGFVAFAIEGTYDVLAIIDQTHLPNVIKDSSTGVTLGSTHEVKMRSSNGEQYHVALFLNIPANNCAILQKGDDLELLPAGQHYITNPDVTLRGMFTQGENQMEMPTKDIFTRDQVPVSLKIYLKWQLVHPLKLTAHGYQAPFDALKDKTQSILTQIVAHLDYSAMVKQRSLGPDNMEDGSDPSSAFLDALRTRAMDEMHEAALEYGIVLKDLAVIDRQFKGEIAATMDKLTTRALQAQVEAANVDRENSNKVKQEEGALSVAHIKAKARNTQADSEAYAIVAAAKAQAERTKIEAEAQSEAIRLTAEAEAKAIRIKSSADSEVVDPFAREMESKRMEVLRVQAFGNRTVFVPSDSAGAMMGSSMAAGMAAGMGTDARHTQ</sequence>
<dbReference type="PANTHER" id="PTHR42911:SF2">
    <property type="entry name" value="PROHIBITIN FAMILY PROTEIN"/>
    <property type="match status" value="1"/>
</dbReference>
<dbReference type="InterPro" id="IPR001107">
    <property type="entry name" value="Band_7"/>
</dbReference>
<gene>
    <name evidence="3" type="ORF">FIBSPDRAFT_856642</name>
</gene>
<dbReference type="STRING" id="436010.A0A166NBK5"/>
<feature type="domain" description="Band 7" evidence="2">
    <location>
        <begin position="258"/>
        <end position="433"/>
    </location>
</feature>
<proteinExistence type="predicted"/>
<feature type="region of interest" description="Disordered" evidence="1">
    <location>
        <begin position="1"/>
        <end position="52"/>
    </location>
</feature>